<proteinExistence type="predicted"/>
<sequence length="101" mass="11803">MDCNALIEEERDLIKELNWKMKAARLMKFQQVKQQWAMEGDKDSKLFHAWIKKKRLQNHISSIKNPSGQIEEGKGNVAQVMVDYFQDLLGKTKKTEDIVLP</sequence>
<protein>
    <submittedName>
        <fullName evidence="1">Uncharacterized protein</fullName>
    </submittedName>
</protein>
<accession>A0A484L3M0</accession>
<dbReference type="Proteomes" id="UP000595140">
    <property type="component" value="Unassembled WGS sequence"/>
</dbReference>
<evidence type="ECO:0000313" key="2">
    <source>
        <dbReference type="Proteomes" id="UP000595140"/>
    </source>
</evidence>
<dbReference type="OrthoDB" id="1747765at2759"/>
<keyword evidence="2" id="KW-1185">Reference proteome</keyword>
<dbReference type="AlphaFoldDB" id="A0A484L3M0"/>
<reference evidence="1 2" key="1">
    <citation type="submission" date="2018-04" db="EMBL/GenBank/DDBJ databases">
        <authorList>
            <person name="Vogel A."/>
        </authorList>
    </citation>
    <scope>NUCLEOTIDE SEQUENCE [LARGE SCALE GENOMIC DNA]</scope>
</reference>
<name>A0A484L3M0_9ASTE</name>
<organism evidence="1 2">
    <name type="scientific">Cuscuta campestris</name>
    <dbReference type="NCBI Taxonomy" id="132261"/>
    <lineage>
        <taxon>Eukaryota</taxon>
        <taxon>Viridiplantae</taxon>
        <taxon>Streptophyta</taxon>
        <taxon>Embryophyta</taxon>
        <taxon>Tracheophyta</taxon>
        <taxon>Spermatophyta</taxon>
        <taxon>Magnoliopsida</taxon>
        <taxon>eudicotyledons</taxon>
        <taxon>Gunneridae</taxon>
        <taxon>Pentapetalae</taxon>
        <taxon>asterids</taxon>
        <taxon>lamiids</taxon>
        <taxon>Solanales</taxon>
        <taxon>Convolvulaceae</taxon>
        <taxon>Cuscuteae</taxon>
        <taxon>Cuscuta</taxon>
        <taxon>Cuscuta subgen. Grammica</taxon>
        <taxon>Cuscuta sect. Cleistogrammica</taxon>
    </lineage>
</organism>
<gene>
    <name evidence="1" type="ORF">CCAM_LOCUS12590</name>
</gene>
<dbReference type="EMBL" id="OOIL02000945">
    <property type="protein sequence ID" value="VFQ70814.1"/>
    <property type="molecule type" value="Genomic_DNA"/>
</dbReference>
<evidence type="ECO:0000313" key="1">
    <source>
        <dbReference type="EMBL" id="VFQ70814.1"/>
    </source>
</evidence>